<dbReference type="InterPro" id="IPR012341">
    <property type="entry name" value="6hp_glycosidase-like_sf"/>
</dbReference>
<dbReference type="Pfam" id="PF00723">
    <property type="entry name" value="Glyco_hydro_15"/>
    <property type="match status" value="1"/>
</dbReference>
<proteinExistence type="predicted"/>
<gene>
    <name evidence="4" type="ORF">SAMN06296028_1167</name>
</gene>
<dbReference type="PANTHER" id="PTHR31616">
    <property type="entry name" value="TREHALASE"/>
    <property type="match status" value="1"/>
</dbReference>
<evidence type="ECO:0000259" key="3">
    <source>
        <dbReference type="Pfam" id="PF19291"/>
    </source>
</evidence>
<dbReference type="InterPro" id="IPR011613">
    <property type="entry name" value="GH15-like"/>
</dbReference>
<dbReference type="AlphaFoldDB" id="A0A1X7DW54"/>
<evidence type="ECO:0000259" key="2">
    <source>
        <dbReference type="Pfam" id="PF00723"/>
    </source>
</evidence>
<feature type="domain" description="Trehalase-like N-terminal" evidence="3">
    <location>
        <begin position="52"/>
        <end position="154"/>
    </location>
</feature>
<feature type="domain" description="GH15-like" evidence="2">
    <location>
        <begin position="264"/>
        <end position="567"/>
    </location>
</feature>
<evidence type="ECO:0000313" key="4">
    <source>
        <dbReference type="EMBL" id="SMF22380.1"/>
    </source>
</evidence>
<name>A0A1X7DW54_9MICC</name>
<dbReference type="Gene3D" id="1.50.10.10">
    <property type="match status" value="1"/>
</dbReference>
<dbReference type="SUPFAM" id="SSF48208">
    <property type="entry name" value="Six-hairpin glycosidases"/>
    <property type="match status" value="1"/>
</dbReference>
<feature type="region of interest" description="Disordered" evidence="1">
    <location>
        <begin position="1"/>
        <end position="35"/>
    </location>
</feature>
<organism evidence="4 5">
    <name type="scientific">Kocuria marina subsp. indica</name>
    <dbReference type="NCBI Taxonomy" id="1049583"/>
    <lineage>
        <taxon>Bacteria</taxon>
        <taxon>Bacillati</taxon>
        <taxon>Actinomycetota</taxon>
        <taxon>Actinomycetes</taxon>
        <taxon>Micrococcales</taxon>
        <taxon>Micrococcaceae</taxon>
        <taxon>Kocuria</taxon>
    </lineage>
</organism>
<protein>
    <submittedName>
        <fullName evidence="4">Glucoamylase (Glucan-1,4-alpha-glucosidase), GH15 family</fullName>
    </submittedName>
</protein>
<evidence type="ECO:0000256" key="1">
    <source>
        <dbReference type="SAM" id="MobiDB-lite"/>
    </source>
</evidence>
<dbReference type="Proteomes" id="UP000192929">
    <property type="component" value="Unassembled WGS sequence"/>
</dbReference>
<dbReference type="EMBL" id="FXAC01000016">
    <property type="protein sequence ID" value="SMF22380.1"/>
    <property type="molecule type" value="Genomic_DNA"/>
</dbReference>
<evidence type="ECO:0000313" key="5">
    <source>
        <dbReference type="Proteomes" id="UP000192929"/>
    </source>
</evidence>
<dbReference type="GO" id="GO:0004553">
    <property type="term" value="F:hydrolase activity, hydrolyzing O-glycosyl compounds"/>
    <property type="evidence" value="ECO:0007669"/>
    <property type="project" value="TreeGrafter"/>
</dbReference>
<reference evidence="5" key="1">
    <citation type="submission" date="2017-04" db="EMBL/GenBank/DDBJ databases">
        <authorList>
            <person name="Varghese N."/>
            <person name="Submissions S."/>
        </authorList>
    </citation>
    <scope>NUCLEOTIDE SEQUENCE [LARGE SCALE GENOMIC DNA]</scope>
    <source>
        <strain evidence="5">NIO-1021</strain>
    </source>
</reference>
<dbReference type="InterPro" id="IPR008928">
    <property type="entry name" value="6-hairpin_glycosidase_sf"/>
</dbReference>
<accession>A0A1X7DW54</accession>
<keyword evidence="5" id="KW-1185">Reference proteome</keyword>
<dbReference type="InterPro" id="IPR045582">
    <property type="entry name" value="Trehalase-like_N"/>
</dbReference>
<dbReference type="GO" id="GO:0005975">
    <property type="term" value="P:carbohydrate metabolic process"/>
    <property type="evidence" value="ECO:0007669"/>
    <property type="project" value="InterPro"/>
</dbReference>
<dbReference type="PANTHER" id="PTHR31616:SF0">
    <property type="entry name" value="GLUCAN 1,4-ALPHA-GLUCOSIDASE"/>
    <property type="match status" value="1"/>
</dbReference>
<dbReference type="Pfam" id="PF19291">
    <property type="entry name" value="TREH_N"/>
    <property type="match status" value="1"/>
</dbReference>
<sequence>MAGRAVPAARSAVLPSRPTRETSPVNATPDRAEPLNKVSRRRDGYVDLRSYAALGNGRTVALVAQDGSVDWYPVPDLDSAPPFAKLLDAEHGGCIELRPEEEFEVTREYVPGTNILTTTFSTTSGTVRVTDSLNMGSTGQLPWNELARSVDGVTGNVAMVWRVAPGTMLNTVSPWVEMIAGEPVLRTNRVGMGVRTDDAGEPQVGTQQISGRFTTRPDSEHLLAVVATHGEPLRLPSPREIRKNVAMTRDMWRRWRDLLDYDGPYRAEVERSALALKLLSHSPSGSVAAAATTSLPENREGTKNFDYRFAWIRDATYTLHSLLRLGEQEDVHAQVSTILRRARAQTPDLHVLNRFDGEVPASEMTEYDAPGWRGIGPVVSGNDAADQLQLGVYGDVFDIAHLYVGGGNVLDTATARMFADLADAVCDLWRRPDSGMWELPEHRHYTSSKLGCWHGLDRAVKLAEAGHIPGCVDRWRSERERIREWIETEGWSEERGAYVWYPGTDELDVSVLLHAMTGFDRGPRMSSTIDAVREELGRGPLMYRYSGMEKEEGAFVACSFWTVAALATVGRREEAVDLMDEMLPLANDVGLFTEMIDPEDNSFLGNFPQALSHLALLNAAVALEQAALE</sequence>